<keyword evidence="1" id="KW-1133">Transmembrane helix</keyword>
<protein>
    <submittedName>
        <fullName evidence="2">Uncharacterized protein</fullName>
    </submittedName>
</protein>
<feature type="transmembrane region" description="Helical" evidence="1">
    <location>
        <begin position="56"/>
        <end position="78"/>
    </location>
</feature>
<dbReference type="EMBL" id="BSEL01000007">
    <property type="protein sequence ID" value="GLJ69557.1"/>
    <property type="molecule type" value="Genomic_DNA"/>
</dbReference>
<keyword evidence="1" id="KW-0812">Transmembrane</keyword>
<gene>
    <name evidence="2" type="ORF">GCM10017579_35930</name>
</gene>
<feature type="transmembrane region" description="Helical" evidence="1">
    <location>
        <begin position="12"/>
        <end position="36"/>
    </location>
</feature>
<evidence type="ECO:0000256" key="1">
    <source>
        <dbReference type="SAM" id="Phobius"/>
    </source>
</evidence>
<organism evidence="2 3">
    <name type="scientific">Nocardioides luteus</name>
    <dbReference type="NCBI Taxonomy" id="1844"/>
    <lineage>
        <taxon>Bacteria</taxon>
        <taxon>Bacillati</taxon>
        <taxon>Actinomycetota</taxon>
        <taxon>Actinomycetes</taxon>
        <taxon>Propionibacteriales</taxon>
        <taxon>Nocardioidaceae</taxon>
        <taxon>Nocardioides</taxon>
    </lineage>
</organism>
<evidence type="ECO:0000313" key="2">
    <source>
        <dbReference type="EMBL" id="GLJ69557.1"/>
    </source>
</evidence>
<proteinExistence type="predicted"/>
<keyword evidence="1" id="KW-0472">Membrane</keyword>
<sequence>MLAPRRAPLNRWLPVIPVLTSCTALLAIAILVSNWLEVYLVFFGEQPKIRPGNITTYRVWAAVAIAAVLGGATTHLLTGNRRIIGTIWQTFLALAVAAFVALAYIPGAVDLPTPGPAGDRPHAPPCYSGGDSEGCPGG</sequence>
<dbReference type="PROSITE" id="PS51257">
    <property type="entry name" value="PROKAR_LIPOPROTEIN"/>
    <property type="match status" value="1"/>
</dbReference>
<dbReference type="RefSeq" id="WP_189116690.1">
    <property type="nucleotide sequence ID" value="NZ_BMRK01000001.1"/>
</dbReference>
<comment type="caution">
    <text evidence="2">The sequence shown here is derived from an EMBL/GenBank/DDBJ whole genome shotgun (WGS) entry which is preliminary data.</text>
</comment>
<keyword evidence="3" id="KW-1185">Reference proteome</keyword>
<reference evidence="2" key="2">
    <citation type="submission" date="2023-01" db="EMBL/GenBank/DDBJ databases">
        <authorList>
            <person name="Sun Q."/>
            <person name="Evtushenko L."/>
        </authorList>
    </citation>
    <scope>NUCLEOTIDE SEQUENCE</scope>
    <source>
        <strain evidence="2">VKM Ac-1246</strain>
    </source>
</reference>
<dbReference type="Proteomes" id="UP001142292">
    <property type="component" value="Unassembled WGS sequence"/>
</dbReference>
<reference evidence="2" key="1">
    <citation type="journal article" date="2014" name="Int. J. Syst. Evol. Microbiol.">
        <title>Complete genome of a new Firmicutes species belonging to the dominant human colonic microbiota ('Ruminococcus bicirculans') reveals two chromosomes and a selective capacity to utilize plant glucans.</title>
        <authorList>
            <consortium name="NISC Comparative Sequencing Program"/>
            <person name="Wegmann U."/>
            <person name="Louis P."/>
            <person name="Goesmann A."/>
            <person name="Henrissat B."/>
            <person name="Duncan S.H."/>
            <person name="Flint H.J."/>
        </authorList>
    </citation>
    <scope>NUCLEOTIDE SEQUENCE</scope>
    <source>
        <strain evidence="2">VKM Ac-1246</strain>
    </source>
</reference>
<evidence type="ECO:0000313" key="3">
    <source>
        <dbReference type="Proteomes" id="UP001142292"/>
    </source>
</evidence>
<name>A0ABQ5T1E5_9ACTN</name>
<accession>A0ABQ5T1E5</accession>
<feature type="transmembrane region" description="Helical" evidence="1">
    <location>
        <begin position="90"/>
        <end position="109"/>
    </location>
</feature>